<feature type="domain" description="Major facilitator superfamily (MFS) profile" evidence="24">
    <location>
        <begin position="21"/>
        <end position="454"/>
    </location>
</feature>
<keyword evidence="9" id="KW-0479">Metal-binding</keyword>
<dbReference type="GO" id="GO:0019521">
    <property type="term" value="P:D-gluconate metabolic process"/>
    <property type="evidence" value="ECO:0007669"/>
    <property type="project" value="UniProtKB-KW"/>
</dbReference>
<keyword evidence="8 22" id="KW-0812">Transmembrane</keyword>
<evidence type="ECO:0000256" key="19">
    <source>
        <dbReference type="ARBA" id="ARBA00023242"/>
    </source>
</evidence>
<evidence type="ECO:0000313" key="27">
    <source>
        <dbReference type="Proteomes" id="UP000242875"/>
    </source>
</evidence>
<dbReference type="CDD" id="cd04320">
    <property type="entry name" value="AspRS_cyto_N"/>
    <property type="match status" value="1"/>
</dbReference>
<dbReference type="GO" id="GO:0005524">
    <property type="term" value="F:ATP binding"/>
    <property type="evidence" value="ECO:0007669"/>
    <property type="project" value="UniProtKB-KW"/>
</dbReference>
<evidence type="ECO:0000256" key="16">
    <source>
        <dbReference type="ARBA" id="ARBA00023126"/>
    </source>
</evidence>
<gene>
    <name evidence="26" type="ORF">BZG36_05103</name>
</gene>
<evidence type="ECO:0000256" key="7">
    <source>
        <dbReference type="ARBA" id="ARBA00022598"/>
    </source>
</evidence>
<evidence type="ECO:0000256" key="22">
    <source>
        <dbReference type="SAM" id="Phobius"/>
    </source>
</evidence>
<comment type="subcellular location">
    <subcellularLocation>
        <location evidence="2">Cytoplasm</location>
    </subcellularLocation>
    <subcellularLocation>
        <location evidence="1">Membrane</location>
        <topology evidence="1">Multi-pass membrane protein</topology>
    </subcellularLocation>
</comment>
<dbReference type="SMART" id="SM00066">
    <property type="entry name" value="GAL4"/>
    <property type="match status" value="1"/>
</dbReference>
<dbReference type="Gene3D" id="1.20.1250.20">
    <property type="entry name" value="MFS general substrate transporter like domains"/>
    <property type="match status" value="2"/>
</dbReference>
<dbReference type="UniPathway" id="UPA00115">
    <property type="reaction ID" value="UER00410"/>
</dbReference>
<dbReference type="SUPFAM" id="SSF55681">
    <property type="entry name" value="Class II aaRS and biotin synthetases"/>
    <property type="match status" value="1"/>
</dbReference>
<name>A0A261XWV8_9FUNG</name>
<dbReference type="Pfam" id="PF07859">
    <property type="entry name" value="Abhydrolase_3"/>
    <property type="match status" value="1"/>
</dbReference>
<dbReference type="InterPro" id="IPR006183">
    <property type="entry name" value="Pgluconate_DH"/>
</dbReference>
<dbReference type="InterPro" id="IPR036259">
    <property type="entry name" value="MFS_trans_sf"/>
</dbReference>
<comment type="similarity">
    <text evidence="4">Belongs to the class-II aminoacyl-tRNA synthetase family. Type 2 subfamily.</text>
</comment>
<dbReference type="GO" id="GO:0000981">
    <property type="term" value="F:DNA-binding transcription factor activity, RNA polymerase II-specific"/>
    <property type="evidence" value="ECO:0007669"/>
    <property type="project" value="InterPro"/>
</dbReference>
<keyword evidence="14" id="KW-0560">Oxidoreductase</keyword>
<dbReference type="GO" id="GO:0003677">
    <property type="term" value="F:DNA binding"/>
    <property type="evidence" value="ECO:0007669"/>
    <property type="project" value="InterPro"/>
</dbReference>
<feature type="compositionally biased region" description="Basic and acidic residues" evidence="21">
    <location>
        <begin position="1464"/>
        <end position="1495"/>
    </location>
</feature>
<dbReference type="InterPro" id="IPR006115">
    <property type="entry name" value="6PGDH_NADP-bd"/>
</dbReference>
<dbReference type="InterPro" id="IPR004364">
    <property type="entry name" value="Aa-tRNA-synt_II"/>
</dbReference>
<proteinExistence type="inferred from homology"/>
<dbReference type="Gene3D" id="3.40.50.1820">
    <property type="entry name" value="alpha/beta hydrolase"/>
    <property type="match status" value="1"/>
</dbReference>
<evidence type="ECO:0000256" key="4">
    <source>
        <dbReference type="ARBA" id="ARBA00005312"/>
    </source>
</evidence>
<dbReference type="InterPro" id="IPR005828">
    <property type="entry name" value="MFS_sugar_transport-like"/>
</dbReference>
<feature type="region of interest" description="Disordered" evidence="21">
    <location>
        <begin position="1083"/>
        <end position="1117"/>
    </location>
</feature>
<dbReference type="CDD" id="cd12148">
    <property type="entry name" value="fungal_TF_MHR"/>
    <property type="match status" value="1"/>
</dbReference>
<evidence type="ECO:0000256" key="21">
    <source>
        <dbReference type="SAM" id="MobiDB-lite"/>
    </source>
</evidence>
<dbReference type="CDD" id="cd00067">
    <property type="entry name" value="GAL4"/>
    <property type="match status" value="2"/>
</dbReference>
<dbReference type="Proteomes" id="UP000242875">
    <property type="component" value="Unassembled WGS sequence"/>
</dbReference>
<dbReference type="InterPro" id="IPR036291">
    <property type="entry name" value="NAD(P)-bd_dom_sf"/>
</dbReference>
<dbReference type="SUPFAM" id="SSF53474">
    <property type="entry name" value="alpha/beta-Hydrolases"/>
    <property type="match status" value="1"/>
</dbReference>
<dbReference type="NCBIfam" id="TIGR00458">
    <property type="entry name" value="aspS_nondisc"/>
    <property type="match status" value="1"/>
</dbReference>
<dbReference type="GO" id="GO:0006422">
    <property type="term" value="P:aspartyl-tRNA aminoacylation"/>
    <property type="evidence" value="ECO:0007669"/>
    <property type="project" value="InterPro"/>
</dbReference>
<dbReference type="InterPro" id="IPR013328">
    <property type="entry name" value="6PGD_dom2"/>
</dbReference>
<dbReference type="SUPFAM" id="SSF57701">
    <property type="entry name" value="Zn2/Cys6 DNA-binding domain"/>
    <property type="match status" value="1"/>
</dbReference>
<feature type="compositionally biased region" description="Low complexity" evidence="21">
    <location>
        <begin position="1086"/>
        <end position="1115"/>
    </location>
</feature>
<dbReference type="Pfam" id="PF04082">
    <property type="entry name" value="Fungal_trans"/>
    <property type="match status" value="1"/>
</dbReference>
<keyword evidence="11" id="KW-0067">ATP-binding</keyword>
<evidence type="ECO:0000256" key="3">
    <source>
        <dbReference type="ARBA" id="ARBA00004874"/>
    </source>
</evidence>
<dbReference type="GO" id="GO:0008270">
    <property type="term" value="F:zinc ion binding"/>
    <property type="evidence" value="ECO:0007669"/>
    <property type="project" value="InterPro"/>
</dbReference>
<dbReference type="Gene3D" id="3.30.930.10">
    <property type="entry name" value="Bira Bifunctional Protein, Domain 2"/>
    <property type="match status" value="1"/>
</dbReference>
<keyword evidence="27" id="KW-1185">Reference proteome</keyword>
<dbReference type="Pfam" id="PF03446">
    <property type="entry name" value="NAD_binding_2"/>
    <property type="match status" value="1"/>
</dbReference>
<keyword evidence="12" id="KW-0648">Protein biosynthesis</keyword>
<dbReference type="CDD" id="cd00776">
    <property type="entry name" value="AsxRS_core"/>
    <property type="match status" value="1"/>
</dbReference>
<dbReference type="SUPFAM" id="SSF48179">
    <property type="entry name" value="6-phosphogluconate dehydrogenase C-terminal domain-like"/>
    <property type="match status" value="1"/>
</dbReference>
<dbReference type="InterPro" id="IPR036864">
    <property type="entry name" value="Zn2-C6_fun-type_DNA-bd_sf"/>
</dbReference>
<dbReference type="SUPFAM" id="SSF51735">
    <property type="entry name" value="NAD(P)-binding Rossmann-fold domains"/>
    <property type="match status" value="1"/>
</dbReference>
<dbReference type="PANTHER" id="PTHR43450:SF2">
    <property type="entry name" value="ASPARTATE--TRNA LIGASE"/>
    <property type="match status" value="1"/>
</dbReference>
<evidence type="ECO:0000256" key="18">
    <source>
        <dbReference type="ARBA" id="ARBA00023146"/>
    </source>
</evidence>
<dbReference type="InterPro" id="IPR008927">
    <property type="entry name" value="6-PGluconate_DH-like_C_sf"/>
</dbReference>
<dbReference type="InterPro" id="IPR001138">
    <property type="entry name" value="Zn2Cys6_DnaBD"/>
</dbReference>
<evidence type="ECO:0000256" key="9">
    <source>
        <dbReference type="ARBA" id="ARBA00022723"/>
    </source>
</evidence>
<feature type="domain" description="Aminoacyl-transfer RNA synthetases class-II family profile" evidence="25">
    <location>
        <begin position="1673"/>
        <end position="1967"/>
    </location>
</feature>
<dbReference type="GO" id="GO:0005829">
    <property type="term" value="C:cytosol"/>
    <property type="evidence" value="ECO:0007669"/>
    <property type="project" value="TreeGrafter"/>
</dbReference>
<dbReference type="InterPro" id="IPR004523">
    <property type="entry name" value="Asp-tRNA_synthase_2"/>
</dbReference>
<dbReference type="Pfam" id="PF09924">
    <property type="entry name" value="LPG_synthase_C"/>
    <property type="match status" value="1"/>
</dbReference>
<dbReference type="PROSITE" id="PS50048">
    <property type="entry name" value="ZN2_CY6_FUNGAL_2"/>
    <property type="match status" value="1"/>
</dbReference>
<dbReference type="InterPro" id="IPR007219">
    <property type="entry name" value="XnlR_reg_dom"/>
</dbReference>
<dbReference type="GO" id="GO:0016020">
    <property type="term" value="C:membrane"/>
    <property type="evidence" value="ECO:0007669"/>
    <property type="project" value="UniProtKB-SubCell"/>
</dbReference>
<feature type="region of interest" description="Disordered" evidence="21">
    <location>
        <begin position="1449"/>
        <end position="1503"/>
    </location>
</feature>
<dbReference type="SUPFAM" id="SSF103473">
    <property type="entry name" value="MFS general substrate transporter"/>
    <property type="match status" value="1"/>
</dbReference>
<evidence type="ECO:0000259" key="23">
    <source>
        <dbReference type="PROSITE" id="PS50048"/>
    </source>
</evidence>
<organism evidence="26 27">
    <name type="scientific">Bifiguratus adelaidae</name>
    <dbReference type="NCBI Taxonomy" id="1938954"/>
    <lineage>
        <taxon>Eukaryota</taxon>
        <taxon>Fungi</taxon>
        <taxon>Fungi incertae sedis</taxon>
        <taxon>Mucoromycota</taxon>
        <taxon>Mucoromycotina</taxon>
        <taxon>Endogonomycetes</taxon>
        <taxon>Endogonales</taxon>
        <taxon>Endogonales incertae sedis</taxon>
        <taxon>Bifiguratus</taxon>
    </lineage>
</organism>
<dbReference type="SMART" id="SM01350">
    <property type="entry name" value="6PGD"/>
    <property type="match status" value="1"/>
</dbReference>
<evidence type="ECO:0000256" key="2">
    <source>
        <dbReference type="ARBA" id="ARBA00004496"/>
    </source>
</evidence>
<dbReference type="Pfam" id="PF00172">
    <property type="entry name" value="Zn_clus"/>
    <property type="match status" value="1"/>
</dbReference>
<evidence type="ECO:0000313" key="26">
    <source>
        <dbReference type="EMBL" id="OZJ02724.1"/>
    </source>
</evidence>
<dbReference type="FunFam" id="3.30.930.10:FF:000013">
    <property type="entry name" value="Aspartate--tRNA ligase, cytoplasmic"/>
    <property type="match status" value="1"/>
</dbReference>
<dbReference type="InterPro" id="IPR024320">
    <property type="entry name" value="LPG_synthase_C"/>
</dbReference>
<feature type="non-terminal residue" evidence="26">
    <location>
        <position position="2496"/>
    </location>
</feature>
<keyword evidence="7" id="KW-0436">Ligase</keyword>
<dbReference type="InterPro" id="IPR029058">
    <property type="entry name" value="AB_hydrolase_fold"/>
</dbReference>
<keyword evidence="10" id="KW-0547">Nucleotide-binding</keyword>
<feature type="transmembrane region" description="Helical" evidence="22">
    <location>
        <begin position="156"/>
        <end position="176"/>
    </location>
</feature>
<dbReference type="InterPro" id="IPR006114">
    <property type="entry name" value="6PGDH_C"/>
</dbReference>
<dbReference type="PRINTS" id="PR00076">
    <property type="entry name" value="6PGDHDRGNASE"/>
</dbReference>
<feature type="transmembrane region" description="Helical" evidence="22">
    <location>
        <begin position="188"/>
        <end position="209"/>
    </location>
</feature>
<feature type="transmembrane region" description="Helical" evidence="22">
    <location>
        <begin position="64"/>
        <end position="87"/>
    </location>
</feature>
<dbReference type="SUPFAM" id="SSF50249">
    <property type="entry name" value="Nucleic acid-binding proteins"/>
    <property type="match status" value="1"/>
</dbReference>
<dbReference type="GO" id="GO:0006098">
    <property type="term" value="P:pentose-phosphate shunt"/>
    <property type="evidence" value="ECO:0007669"/>
    <property type="project" value="UniProtKB-UniPathway"/>
</dbReference>
<dbReference type="OrthoDB" id="103349at2759"/>
<evidence type="ECO:0000256" key="11">
    <source>
        <dbReference type="ARBA" id="ARBA00022840"/>
    </source>
</evidence>
<dbReference type="GO" id="GO:0022857">
    <property type="term" value="F:transmembrane transporter activity"/>
    <property type="evidence" value="ECO:0007669"/>
    <property type="project" value="InterPro"/>
</dbReference>
<dbReference type="Gene3D" id="3.40.50.720">
    <property type="entry name" value="NAD(P)-binding Rossmann-like Domain"/>
    <property type="match status" value="1"/>
</dbReference>
<feature type="transmembrane region" description="Helical" evidence="22">
    <location>
        <begin position="99"/>
        <end position="119"/>
    </location>
</feature>
<evidence type="ECO:0000256" key="8">
    <source>
        <dbReference type="ARBA" id="ARBA00022692"/>
    </source>
</evidence>
<keyword evidence="17 22" id="KW-0472">Membrane</keyword>
<dbReference type="EMBL" id="MVBO01000130">
    <property type="protein sequence ID" value="OZJ02724.1"/>
    <property type="molecule type" value="Genomic_DNA"/>
</dbReference>
<comment type="catalytic activity">
    <reaction evidence="20">
        <text>tRNA(Asp) + L-aspartate + ATP = L-aspartyl-tRNA(Asp) + AMP + diphosphate</text>
        <dbReference type="Rhea" id="RHEA:19649"/>
        <dbReference type="Rhea" id="RHEA-COMP:9660"/>
        <dbReference type="Rhea" id="RHEA-COMP:9678"/>
        <dbReference type="ChEBI" id="CHEBI:29991"/>
        <dbReference type="ChEBI" id="CHEBI:30616"/>
        <dbReference type="ChEBI" id="CHEBI:33019"/>
        <dbReference type="ChEBI" id="CHEBI:78442"/>
        <dbReference type="ChEBI" id="CHEBI:78516"/>
        <dbReference type="ChEBI" id="CHEBI:456215"/>
        <dbReference type="EC" id="6.1.1.12"/>
    </reaction>
</comment>
<feature type="transmembrane region" description="Helical" evidence="22">
    <location>
        <begin position="12"/>
        <end position="34"/>
    </location>
</feature>
<comment type="similarity">
    <text evidence="5">Belongs to the 6-phosphogluconate dehydrogenase family.</text>
</comment>
<keyword evidence="13 22" id="KW-1133">Transmembrane helix</keyword>
<feature type="transmembrane region" description="Helical" evidence="22">
    <location>
        <begin position="125"/>
        <end position="144"/>
    </location>
</feature>
<comment type="pathway">
    <text evidence="3">Carbohydrate degradation; pentose phosphate pathway; D-ribulose 5-phosphate from D-glucose 6-phosphate (oxidative stage): step 3/3.</text>
</comment>
<dbReference type="SMART" id="SM00906">
    <property type="entry name" value="Fungal_trans"/>
    <property type="match status" value="1"/>
</dbReference>
<evidence type="ECO:0000256" key="20">
    <source>
        <dbReference type="ARBA" id="ARBA00047904"/>
    </source>
</evidence>
<evidence type="ECO:0000259" key="24">
    <source>
        <dbReference type="PROSITE" id="PS50850"/>
    </source>
</evidence>
<evidence type="ECO:0000256" key="14">
    <source>
        <dbReference type="ARBA" id="ARBA00023002"/>
    </source>
</evidence>
<dbReference type="PROSITE" id="PS50850">
    <property type="entry name" value="MFS"/>
    <property type="match status" value="1"/>
</dbReference>
<evidence type="ECO:0000256" key="6">
    <source>
        <dbReference type="ARBA" id="ARBA00022490"/>
    </source>
</evidence>
<dbReference type="NCBIfam" id="NF003483">
    <property type="entry name" value="PRK05159.1"/>
    <property type="match status" value="1"/>
</dbReference>
<protein>
    <submittedName>
        <fullName evidence="26">Uncharacterized protein</fullName>
    </submittedName>
</protein>
<dbReference type="Gene3D" id="2.40.50.140">
    <property type="entry name" value="Nucleic acid-binding proteins"/>
    <property type="match status" value="1"/>
</dbReference>
<reference evidence="26 27" key="1">
    <citation type="journal article" date="2017" name="Mycologia">
        <title>Bifiguratus adelaidae, gen. et sp. nov., a new member of Mucoromycotina in endophytic and soil-dwelling habitats.</title>
        <authorList>
            <person name="Torres-Cruz T.J."/>
            <person name="Billingsley Tobias T.L."/>
            <person name="Almatruk M."/>
            <person name="Hesse C."/>
            <person name="Kuske C.R."/>
            <person name="Desiro A."/>
            <person name="Benucci G.M."/>
            <person name="Bonito G."/>
            <person name="Stajich J.E."/>
            <person name="Dunlap C."/>
            <person name="Arnold A.E."/>
            <person name="Porras-Alfaro A."/>
        </authorList>
    </citation>
    <scope>NUCLEOTIDE SEQUENCE [LARGE SCALE GENOMIC DNA]</scope>
    <source>
        <strain evidence="26 27">AZ0501</strain>
    </source>
</reference>
<evidence type="ECO:0000256" key="1">
    <source>
        <dbReference type="ARBA" id="ARBA00004141"/>
    </source>
</evidence>
<keyword evidence="16" id="KW-0570">Pentose shunt</keyword>
<feature type="domain" description="Zn(2)-C6 fungal-type" evidence="23">
    <location>
        <begin position="574"/>
        <end position="604"/>
    </location>
</feature>
<dbReference type="InterPro" id="IPR006195">
    <property type="entry name" value="aa-tRNA-synth_II"/>
</dbReference>
<evidence type="ECO:0000256" key="5">
    <source>
        <dbReference type="ARBA" id="ARBA00008419"/>
    </source>
</evidence>
<dbReference type="GO" id="GO:0004815">
    <property type="term" value="F:aspartate-tRNA ligase activity"/>
    <property type="evidence" value="ECO:0007669"/>
    <property type="project" value="UniProtKB-EC"/>
</dbReference>
<feature type="transmembrane region" description="Helical" evidence="22">
    <location>
        <begin position="432"/>
        <end position="450"/>
    </location>
</feature>
<dbReference type="InterPro" id="IPR013094">
    <property type="entry name" value="AB_hydrolase_3"/>
</dbReference>
<dbReference type="GO" id="GO:0004616">
    <property type="term" value="F:phosphogluconate dehydrogenase (decarboxylating) activity"/>
    <property type="evidence" value="ECO:0007669"/>
    <property type="project" value="InterPro"/>
</dbReference>
<dbReference type="Gene3D" id="1.10.1040.10">
    <property type="entry name" value="N-(1-d-carboxylethyl)-l-norvaline Dehydrogenase, domain 2"/>
    <property type="match status" value="1"/>
</dbReference>
<dbReference type="GO" id="GO:0003723">
    <property type="term" value="F:RNA binding"/>
    <property type="evidence" value="ECO:0007669"/>
    <property type="project" value="TreeGrafter"/>
</dbReference>
<dbReference type="GO" id="GO:0017101">
    <property type="term" value="C:aminoacyl-tRNA synthetase multienzyme complex"/>
    <property type="evidence" value="ECO:0007669"/>
    <property type="project" value="TreeGrafter"/>
</dbReference>
<dbReference type="InterPro" id="IPR012340">
    <property type="entry name" value="NA-bd_OB-fold"/>
</dbReference>
<evidence type="ECO:0000259" key="25">
    <source>
        <dbReference type="PROSITE" id="PS50862"/>
    </source>
</evidence>
<evidence type="ECO:0000256" key="15">
    <source>
        <dbReference type="ARBA" id="ARBA00023064"/>
    </source>
</evidence>
<dbReference type="GO" id="GO:0016787">
    <property type="term" value="F:hydrolase activity"/>
    <property type="evidence" value="ECO:0007669"/>
    <property type="project" value="InterPro"/>
</dbReference>
<evidence type="ECO:0000256" key="13">
    <source>
        <dbReference type="ARBA" id="ARBA00022989"/>
    </source>
</evidence>
<dbReference type="Pfam" id="PF00083">
    <property type="entry name" value="Sugar_tr"/>
    <property type="match status" value="2"/>
</dbReference>
<sequence>MVLPFLLWQKRYLFTPMLTWSVLYMSMSAFNFGYDTSLFASIQGMASFDVEFGVYNDLQHRYIIAPYLSSIMNSTPFLGKFIGTLMCGPLMARYGRKPAMFAIAIISIIGVILQCATTTAAQFTIGRILCYLSTGITIGVVPAYQSETAPAELRGAITATLQLWIGVGQVLGSVITNATQAMPTRAAWLIPTGLQFIIPVVILIGYPFVPESPRWLLSQGRKEEAVGALLSIRPKGTTVEEVEYELRLMAKAMAEQQQSGPWKDLFKGANRRRTLIAVGAMACQQITVGGYKDGTSLCESILGDLLSAIRHRQSISFLAKRHWNDDERPILLVGSFFVSLWLFVLGGIGIIPHPNQVQKNVLVAANMLFGKSYDMSWAPLSYVIMGEVASNRLREKTVNLATSVSVIITFLVTFTLPYLLNAHYANLGAKVGYIYGAFSILTFFFALFYVPEMKNRSLEEIDEMFAAKISALKSNKFQSTGIGRQILEAEEAAYAGNHKKRTVQEIEDVKVHEKVARKVKCDADVGVCGNCQRLNEMCRRSSDDAKDVDGVKQLLGRTLTVTQAGTKRRRTLISCINCRNRKRKCTGERPTCARCKHNKLECQYDFSAPSVSPTNGHGLTTVFNTSPTSPPSITSNERLPEKAVVRSLVEKFFRDVYPCRLFGFLHKPSFMLRLDDDYGSTIDERMLLLVICALATKINHEEDPKLWETGNTWATEAQSFLVACINRISVSTLMVVVLLHEHEFRAGRLTACFLLSGMAARLSQALQINLEYDFDVLCVDSSMTCTEKECRRRLMWAFYLLDTFTSSGVRQLQLINEGDIKIQLPCSEDNFLFQRSCITETITPGEVLKFVNIVDMASPPASNMDYRAHIVRIMSLRNRVLVYVKHFHVDEDPWSPTSGFSKILADLALWRSNLPADLLITPSIIYIRKEQGLLSAILHMHLLYHLCFCDLYRIVMPGLSYPPTSSMQAIEIAAPVEFLVQSQDSCFEHANAMSDIFDQSLFHRSSALYESASPIAAHEATRVQLLYVMRIAVDRVTDDKLMETMRRIEINMDYLLTMCKRFPTTKRFVSSVEKVLHKHGLSVNKSASSSTITPRPTPSSDTTPEPGESSPPQTSADYKLHPLSAFRILREEISEKHAPQTARRSMSSSVSPTSAEMLDMPLFTSMFSTNFEDWLVNKVSSLRPTDDASWVKVVLETLEAVVVSVDYRLAPVYPFPTAVDDGADAILYLVRQAEEFGIDPASIVLTGFSSGGNLAFTVPLKLEELKQEEVLQEDNGSLSADAWQSISSQPLNKPLIQTPSYNITAVVSWYPSTDYTITRSQRRSTCARPELTLSATFAELFDTAYLYPPGGDLHHPYLSPGVAPNEILAALPDNLIIYTCEWDMLQDEAYRFGQRLKDLGKKVQLCMIENVQHAWDKKPRLRPDAAVELLYREACFQLKQILENIHGHSQSKAEVRRRRQQARSNEREEYQREIENRRRKEDERAAQEDSPDMRQRYGFLSNDKMTLAERKPDSDLHTLSCRQYGDQVTMQARVHAIRNMGPQLTFIVLRQRALTIQSVLHRRDQVVSSHMMKWIARLRPEDIVLVRGILTKPPKTVEGASIRDTEIDVREIFLISQVTQRLPFSVYAIDQTNTPISHATHITDRKRLMSRIVDLRTPVSQAIFRVNAGICTLFRSYLEGHDFIEIHTPKLQASATESGSSVFQVNYFGREAFLAQSPQLSKQMCIAADFGKVYEIGPVFRAENSNTHRHLTEYTGLDLEMTIDGHYHEAMELIDDMLKSVFAGIHKRYRSQLDLIKTQFPAQDIVWLEETPRLSFTEGVRLLHDSGWTDENNEPPSEEADLSTPAEIRLGELVREKYGTDYYILDKFPASARPFYTMLDPENPKFTNSFDIFLRGQEILTGGQRIHDPKMLEQRMRESGVRPETMEEYMNGFRWGAPPHAGAGIGLERLVMLMLGLGNIRLGSLFPRDPKSLHSDSHDLKLRHPEASTLHPPWNRSPNGNIELQPLEKLIANYGDASNTSWVDDRYQKWRDMSTGAAVAYVPTDGFAILMGDPLCDKSQFETIISQFLAWLKQETKLDPIWLLTSYRVQEILSNKFGWRVVSCAAEQRTEPGNHSIHKKERRSERAGISFTEVPIGDDVPETIKDQCDQGIQEWLNHRSGTQVSISHIDPWKDQEHRTYVYAQDQDGRVCALVVLAQLSYEHGYQVKWALDFPGAPNGTIETAISRALQMVASTGCKQVTFGAGATATLSAQHHIHGLHVKLLSHSYAAIAKAFKLADINEFMKSMDESERKLLTFSITHGSPADSVLEKIRGKLSEGDIILDGGNEHYRDTERRQLELDVHGIKWIGMGVSGGYQSARHGPSMSPGDDKDAVDMVLPLLEKFSAKDTKTGKPCVVNIGPRGSGHYVKMVHNGIENGMLSTMCEAFGLLHKSLGLSYNDIGDIFEKWNSEGELKNTYLVQIGSEICRRRKTPRGDGKDEGVGEYGYVLDDVLEKG</sequence>
<dbReference type="PROSITE" id="PS50862">
    <property type="entry name" value="AA_TRNA_LIGASE_II"/>
    <property type="match status" value="1"/>
</dbReference>
<feature type="transmembrane region" description="Helical" evidence="22">
    <location>
        <begin position="330"/>
        <end position="351"/>
    </location>
</feature>
<accession>A0A261XWV8</accession>
<dbReference type="GO" id="GO:0050661">
    <property type="term" value="F:NADP binding"/>
    <property type="evidence" value="ECO:0007669"/>
    <property type="project" value="InterPro"/>
</dbReference>
<dbReference type="Pfam" id="PF00393">
    <property type="entry name" value="6PGD"/>
    <property type="match status" value="1"/>
</dbReference>
<dbReference type="PROSITE" id="PS00463">
    <property type="entry name" value="ZN2_CY6_FUNGAL_1"/>
    <property type="match status" value="1"/>
</dbReference>
<comment type="caution">
    <text evidence="26">The sequence shown here is derived from an EMBL/GenBank/DDBJ whole genome shotgun (WGS) entry which is preliminary data.</text>
</comment>
<keyword evidence="19" id="KW-0539">Nucleus</keyword>
<dbReference type="GO" id="GO:0006351">
    <property type="term" value="P:DNA-templated transcription"/>
    <property type="evidence" value="ECO:0007669"/>
    <property type="project" value="InterPro"/>
</dbReference>
<evidence type="ECO:0000256" key="17">
    <source>
        <dbReference type="ARBA" id="ARBA00023136"/>
    </source>
</evidence>
<dbReference type="InterPro" id="IPR020846">
    <property type="entry name" value="MFS_dom"/>
</dbReference>
<dbReference type="Pfam" id="PF00152">
    <property type="entry name" value="tRNA-synt_2"/>
    <property type="match status" value="1"/>
</dbReference>
<dbReference type="Gene3D" id="4.10.240.10">
    <property type="entry name" value="Zn(2)-C6 fungal-type DNA-binding domain"/>
    <property type="match status" value="1"/>
</dbReference>
<evidence type="ECO:0000256" key="12">
    <source>
        <dbReference type="ARBA" id="ARBA00022917"/>
    </source>
</evidence>
<keyword evidence="18" id="KW-0030">Aminoacyl-tRNA synthetase</keyword>
<dbReference type="HAMAP" id="MF_02075">
    <property type="entry name" value="Asp_tRNA_synth_type2"/>
    <property type="match status" value="1"/>
</dbReference>
<keyword evidence="6" id="KW-0963">Cytoplasm</keyword>
<feature type="transmembrane region" description="Helical" evidence="22">
    <location>
        <begin position="397"/>
        <end position="420"/>
    </location>
</feature>
<keyword evidence="15" id="KW-0311">Gluconate utilization</keyword>
<evidence type="ECO:0000256" key="10">
    <source>
        <dbReference type="ARBA" id="ARBA00022741"/>
    </source>
</evidence>
<dbReference type="InterPro" id="IPR045864">
    <property type="entry name" value="aa-tRNA-synth_II/BPL/LPL"/>
</dbReference>
<dbReference type="PANTHER" id="PTHR43450">
    <property type="entry name" value="ASPARTYL-TRNA SYNTHETASE"/>
    <property type="match status" value="1"/>
</dbReference>